<keyword evidence="3" id="KW-1185">Reference proteome</keyword>
<evidence type="ECO:0000256" key="1">
    <source>
        <dbReference type="SAM" id="MobiDB-lite"/>
    </source>
</evidence>
<dbReference type="OrthoDB" id="9792479at2"/>
<evidence type="ECO:0000313" key="3">
    <source>
        <dbReference type="Proteomes" id="UP000199659"/>
    </source>
</evidence>
<protein>
    <submittedName>
        <fullName evidence="2">YceG-like family protein</fullName>
    </submittedName>
</protein>
<evidence type="ECO:0000313" key="2">
    <source>
        <dbReference type="EMBL" id="SFR95995.1"/>
    </source>
</evidence>
<accession>A0A1I6KXR0</accession>
<proteinExistence type="predicted"/>
<dbReference type="STRING" id="37658.SAMN05661086_02858"/>
<gene>
    <name evidence="2" type="ORF">SAMN05661086_02858</name>
</gene>
<name>A0A1I6KXR0_9FIRM</name>
<sequence length="190" mass="20809">MKWKYYLRGLGIGILCTTILFTLSNSKRNKELSEDEIISYAREMGLYTLEEAKDALLEESIVKLKEEATEAGAEPTPQSTVVPSESQEEEAGEESSPQPSVKPSAKPSAKPTSTPQPSKEPAKVTTISVTIEPGMTLSTVAKYFYQAGVVGSAEDFKEYMSEQGLDAKIRTGEYEIPINASYKEIVDIIS</sequence>
<organism evidence="2 3">
    <name type="scientific">Anaeromicropila populeti</name>
    <dbReference type="NCBI Taxonomy" id="37658"/>
    <lineage>
        <taxon>Bacteria</taxon>
        <taxon>Bacillati</taxon>
        <taxon>Bacillota</taxon>
        <taxon>Clostridia</taxon>
        <taxon>Lachnospirales</taxon>
        <taxon>Lachnospiraceae</taxon>
        <taxon>Anaeromicropila</taxon>
    </lineage>
</organism>
<dbReference type="Proteomes" id="UP000199659">
    <property type="component" value="Unassembled WGS sequence"/>
</dbReference>
<dbReference type="AlphaFoldDB" id="A0A1I6KXR0"/>
<dbReference type="Gene3D" id="3.30.1490.480">
    <property type="entry name" value="Endolytic murein transglycosylase"/>
    <property type="match status" value="1"/>
</dbReference>
<feature type="region of interest" description="Disordered" evidence="1">
    <location>
        <begin position="66"/>
        <end position="124"/>
    </location>
</feature>
<reference evidence="2 3" key="1">
    <citation type="submission" date="2016-10" db="EMBL/GenBank/DDBJ databases">
        <authorList>
            <person name="de Groot N.N."/>
        </authorList>
    </citation>
    <scope>NUCLEOTIDE SEQUENCE [LARGE SCALE GENOMIC DNA]</scope>
    <source>
        <strain evidence="2 3">743A</strain>
    </source>
</reference>
<dbReference type="RefSeq" id="WP_092562014.1">
    <property type="nucleotide sequence ID" value="NZ_FOYZ01000011.1"/>
</dbReference>
<dbReference type="EMBL" id="FOYZ01000011">
    <property type="protein sequence ID" value="SFR95995.1"/>
    <property type="molecule type" value="Genomic_DNA"/>
</dbReference>